<dbReference type="FunFam" id="1.10.10.60:FF:000027">
    <property type="entry name" value="LIM/homeobox protein Lhx9"/>
    <property type="match status" value="1"/>
</dbReference>
<protein>
    <recommendedName>
        <fullName evidence="17">LIM/homeobox protein Lhx9</fullName>
    </recommendedName>
</protein>
<feature type="domain" description="LIM zinc-binding" evidence="13">
    <location>
        <begin position="40"/>
        <end position="101"/>
    </location>
</feature>
<dbReference type="PANTHER" id="PTHR24208">
    <property type="entry name" value="LIM/HOMEOBOX PROTEIN LHX"/>
    <property type="match status" value="1"/>
</dbReference>
<evidence type="ECO:0000256" key="7">
    <source>
        <dbReference type="ARBA" id="ARBA00023155"/>
    </source>
</evidence>
<evidence type="ECO:0000256" key="3">
    <source>
        <dbReference type="ARBA" id="ARBA00022737"/>
    </source>
</evidence>
<dbReference type="CDD" id="cd09377">
    <property type="entry name" value="LIM2_Lhx2_Lhx9"/>
    <property type="match status" value="1"/>
</dbReference>
<dbReference type="Gene3D" id="2.10.110.10">
    <property type="entry name" value="Cysteine Rich Protein"/>
    <property type="match status" value="2"/>
</dbReference>
<sequence length="383" mass="43775">MVEKMRISEQNHRDRVHNFYSHRDYISQTMPVMNRDEKPRFCAGCGNRIVEKYYLMAADRVWHLDCLKCCDCNIRLDTELTCFARDENIYCKEDYYRRFSVKTCAKCNLGISANELVMRARDHVFHLSCFTCWACNKTLTTGDYFGMKDNLVYCKPDYELLFQGDGMQSLSSGIIGPPAGEVSFYSGVKRTQKGRPRKRKITASDGNMCSQQHLGFMTDDQMAQCNMLSQEGYLTASQARQKRVRTSFKHHQLRTMKSYFTLNHNPDAKDLKQLAQKTGLSKRVLQVWFQNARAKHRRQVMKHDGEKSESGADAQTEGVTRLDGEKSNDSKTFVDISNNSSSEHSNMSSTPSLSDIQNGMAEYEPGTGTRISDLFSSTLNSLN</sequence>
<dbReference type="InterPro" id="IPR017970">
    <property type="entry name" value="Homeobox_CS"/>
</dbReference>
<dbReference type="PROSITE" id="PS00027">
    <property type="entry name" value="HOMEOBOX_1"/>
    <property type="match status" value="1"/>
</dbReference>
<evidence type="ECO:0008006" key="17">
    <source>
        <dbReference type="Google" id="ProtNLM"/>
    </source>
</evidence>
<dbReference type="AlphaFoldDB" id="A0AAE0SMA2"/>
<dbReference type="GO" id="GO:0046872">
    <property type="term" value="F:metal ion binding"/>
    <property type="evidence" value="ECO:0007669"/>
    <property type="project" value="UniProtKB-KW"/>
</dbReference>
<evidence type="ECO:0000259" key="14">
    <source>
        <dbReference type="PROSITE" id="PS50071"/>
    </source>
</evidence>
<dbReference type="GO" id="GO:0000977">
    <property type="term" value="F:RNA polymerase II transcription regulatory region sequence-specific DNA binding"/>
    <property type="evidence" value="ECO:0007669"/>
    <property type="project" value="TreeGrafter"/>
</dbReference>
<dbReference type="SUPFAM" id="SSF46689">
    <property type="entry name" value="Homeodomain-like"/>
    <property type="match status" value="1"/>
</dbReference>
<evidence type="ECO:0000256" key="11">
    <source>
        <dbReference type="RuleBase" id="RU000682"/>
    </source>
</evidence>
<feature type="domain" description="Homeobox" evidence="14">
    <location>
        <begin position="239"/>
        <end position="299"/>
    </location>
</feature>
<dbReference type="PROSITE" id="PS50071">
    <property type="entry name" value="HOMEOBOX_2"/>
    <property type="match status" value="1"/>
</dbReference>
<dbReference type="Pfam" id="PF00412">
    <property type="entry name" value="LIM"/>
    <property type="match status" value="2"/>
</dbReference>
<keyword evidence="5 10" id="KW-0440">LIM domain</keyword>
<keyword evidence="2 10" id="KW-0479">Metal-binding</keyword>
<reference evidence="15" key="3">
    <citation type="submission" date="2023-05" db="EMBL/GenBank/DDBJ databases">
        <authorList>
            <person name="Smith C.H."/>
        </authorList>
    </citation>
    <scope>NUCLEOTIDE SEQUENCE</scope>
    <source>
        <strain evidence="15">CHS0354</strain>
        <tissue evidence="15">Mantle</tissue>
    </source>
</reference>
<proteinExistence type="predicted"/>
<feature type="DNA-binding region" description="Homeobox" evidence="9">
    <location>
        <begin position="241"/>
        <end position="300"/>
    </location>
</feature>
<evidence type="ECO:0000313" key="16">
    <source>
        <dbReference type="Proteomes" id="UP001195483"/>
    </source>
</evidence>
<dbReference type="EMBL" id="JAEAOA010000158">
    <property type="protein sequence ID" value="KAK3594697.1"/>
    <property type="molecule type" value="Genomic_DNA"/>
</dbReference>
<name>A0AAE0SMA2_9BIVA</name>
<comment type="caution">
    <text evidence="15">The sequence shown here is derived from an EMBL/GenBank/DDBJ whole genome shotgun (WGS) entry which is preliminary data.</text>
</comment>
<keyword evidence="7 9" id="KW-0371">Homeobox</keyword>
<dbReference type="Gene3D" id="1.10.10.60">
    <property type="entry name" value="Homeodomain-like"/>
    <property type="match status" value="1"/>
</dbReference>
<keyword evidence="8 9" id="KW-0539">Nucleus</keyword>
<accession>A0AAE0SMA2</accession>
<feature type="compositionally biased region" description="Basic and acidic residues" evidence="12">
    <location>
        <begin position="320"/>
        <end position="329"/>
    </location>
</feature>
<dbReference type="FunFam" id="2.10.110.10:FF:000177">
    <property type="entry name" value="LIM homeobox 9"/>
    <property type="match status" value="1"/>
</dbReference>
<dbReference type="InterPro" id="IPR009057">
    <property type="entry name" value="Homeodomain-like_sf"/>
</dbReference>
<evidence type="ECO:0000313" key="15">
    <source>
        <dbReference type="EMBL" id="KAK3594697.1"/>
    </source>
</evidence>
<evidence type="ECO:0000256" key="10">
    <source>
        <dbReference type="PROSITE-ProRule" id="PRU00125"/>
    </source>
</evidence>
<dbReference type="InterPro" id="IPR050453">
    <property type="entry name" value="LIM_Homeobox_TF"/>
</dbReference>
<evidence type="ECO:0000256" key="12">
    <source>
        <dbReference type="SAM" id="MobiDB-lite"/>
    </source>
</evidence>
<dbReference type="SMART" id="SM00389">
    <property type="entry name" value="HOX"/>
    <property type="match status" value="1"/>
</dbReference>
<dbReference type="FunFam" id="2.10.110.10:FF:000033">
    <property type="entry name" value="LIM/homeobox protein Lhx9 isoform X2"/>
    <property type="match status" value="1"/>
</dbReference>
<keyword evidence="3" id="KW-0677">Repeat</keyword>
<feature type="compositionally biased region" description="Low complexity" evidence="12">
    <location>
        <begin position="337"/>
        <end position="352"/>
    </location>
</feature>
<dbReference type="Pfam" id="PF00046">
    <property type="entry name" value="Homeodomain"/>
    <property type="match status" value="1"/>
</dbReference>
<dbReference type="InterPro" id="IPR001356">
    <property type="entry name" value="HD"/>
</dbReference>
<keyword evidence="4 10" id="KW-0862">Zinc</keyword>
<dbReference type="SMART" id="SM00132">
    <property type="entry name" value="LIM"/>
    <property type="match status" value="2"/>
</dbReference>
<dbReference type="PROSITE" id="PS00478">
    <property type="entry name" value="LIM_DOMAIN_1"/>
    <property type="match status" value="1"/>
</dbReference>
<dbReference type="CDD" id="cd09369">
    <property type="entry name" value="LIM1_Lhx2_Lhx9"/>
    <property type="match status" value="1"/>
</dbReference>
<evidence type="ECO:0000256" key="6">
    <source>
        <dbReference type="ARBA" id="ARBA00023125"/>
    </source>
</evidence>
<dbReference type="PROSITE" id="PS50023">
    <property type="entry name" value="LIM_DOMAIN_2"/>
    <property type="match status" value="2"/>
</dbReference>
<dbReference type="CDD" id="cd00086">
    <property type="entry name" value="homeodomain"/>
    <property type="match status" value="1"/>
</dbReference>
<reference evidence="15" key="1">
    <citation type="journal article" date="2021" name="Genome Biol. Evol.">
        <title>A High-Quality Reference Genome for a Parasitic Bivalve with Doubly Uniparental Inheritance (Bivalvia: Unionida).</title>
        <authorList>
            <person name="Smith C.H."/>
        </authorList>
    </citation>
    <scope>NUCLEOTIDE SEQUENCE</scope>
    <source>
        <strain evidence="15">CHS0354</strain>
    </source>
</reference>
<dbReference type="SUPFAM" id="SSF57716">
    <property type="entry name" value="Glucocorticoid receptor-like (DNA-binding domain)"/>
    <property type="match status" value="3"/>
</dbReference>
<evidence type="ECO:0000256" key="5">
    <source>
        <dbReference type="ARBA" id="ARBA00023038"/>
    </source>
</evidence>
<reference evidence="15" key="2">
    <citation type="journal article" date="2021" name="Genome Biol. Evol.">
        <title>Developing a high-quality reference genome for a parasitic bivalve with doubly uniparental inheritance (Bivalvia: Unionida).</title>
        <authorList>
            <person name="Smith C.H."/>
        </authorList>
    </citation>
    <scope>NUCLEOTIDE SEQUENCE</scope>
    <source>
        <strain evidence="15">CHS0354</strain>
        <tissue evidence="15">Mantle</tissue>
    </source>
</reference>
<keyword evidence="6 9" id="KW-0238">DNA-binding</keyword>
<organism evidence="15 16">
    <name type="scientific">Potamilus streckersoni</name>
    <dbReference type="NCBI Taxonomy" id="2493646"/>
    <lineage>
        <taxon>Eukaryota</taxon>
        <taxon>Metazoa</taxon>
        <taxon>Spiralia</taxon>
        <taxon>Lophotrochozoa</taxon>
        <taxon>Mollusca</taxon>
        <taxon>Bivalvia</taxon>
        <taxon>Autobranchia</taxon>
        <taxon>Heteroconchia</taxon>
        <taxon>Palaeoheterodonta</taxon>
        <taxon>Unionida</taxon>
        <taxon>Unionoidea</taxon>
        <taxon>Unionidae</taxon>
        <taxon>Ambleminae</taxon>
        <taxon>Lampsilini</taxon>
        <taxon>Potamilus</taxon>
    </lineage>
</organism>
<evidence type="ECO:0000259" key="13">
    <source>
        <dbReference type="PROSITE" id="PS50023"/>
    </source>
</evidence>
<evidence type="ECO:0000256" key="1">
    <source>
        <dbReference type="ARBA" id="ARBA00004123"/>
    </source>
</evidence>
<dbReference type="GO" id="GO:0000981">
    <property type="term" value="F:DNA-binding transcription factor activity, RNA polymerase II-specific"/>
    <property type="evidence" value="ECO:0007669"/>
    <property type="project" value="InterPro"/>
</dbReference>
<comment type="subcellular location">
    <subcellularLocation>
        <location evidence="1 9 11">Nucleus</location>
    </subcellularLocation>
</comment>
<evidence type="ECO:0000256" key="4">
    <source>
        <dbReference type="ARBA" id="ARBA00022833"/>
    </source>
</evidence>
<dbReference type="GO" id="GO:0005634">
    <property type="term" value="C:nucleus"/>
    <property type="evidence" value="ECO:0007669"/>
    <property type="project" value="UniProtKB-SubCell"/>
</dbReference>
<feature type="domain" description="LIM zinc-binding" evidence="13">
    <location>
        <begin position="102"/>
        <end position="164"/>
    </location>
</feature>
<evidence type="ECO:0000256" key="2">
    <source>
        <dbReference type="ARBA" id="ARBA00022723"/>
    </source>
</evidence>
<feature type="region of interest" description="Disordered" evidence="12">
    <location>
        <begin position="295"/>
        <end position="369"/>
    </location>
</feature>
<feature type="compositionally biased region" description="Basic and acidic residues" evidence="12">
    <location>
        <begin position="301"/>
        <end position="310"/>
    </location>
</feature>
<evidence type="ECO:0000256" key="9">
    <source>
        <dbReference type="PROSITE-ProRule" id="PRU00108"/>
    </source>
</evidence>
<dbReference type="GO" id="GO:0030182">
    <property type="term" value="P:neuron differentiation"/>
    <property type="evidence" value="ECO:0007669"/>
    <property type="project" value="TreeGrafter"/>
</dbReference>
<evidence type="ECO:0000256" key="8">
    <source>
        <dbReference type="ARBA" id="ARBA00023242"/>
    </source>
</evidence>
<keyword evidence="16" id="KW-1185">Reference proteome</keyword>
<dbReference type="Proteomes" id="UP001195483">
    <property type="component" value="Unassembled WGS sequence"/>
</dbReference>
<gene>
    <name evidence="15" type="ORF">CHS0354_001649</name>
</gene>
<dbReference type="InterPro" id="IPR001781">
    <property type="entry name" value="Znf_LIM"/>
</dbReference>
<dbReference type="PANTHER" id="PTHR24208:SF168">
    <property type="entry name" value="PROTEIN APTEROUS"/>
    <property type="match status" value="1"/>
</dbReference>